<dbReference type="Gene3D" id="3.40.50.720">
    <property type="entry name" value="NAD(P)-binding Rossmann-like Domain"/>
    <property type="match status" value="1"/>
</dbReference>
<comment type="caution">
    <text evidence="1">The sequence shown here is derived from an EMBL/GenBank/DDBJ whole genome shotgun (WGS) entry which is preliminary data.</text>
</comment>
<dbReference type="InterPro" id="IPR036291">
    <property type="entry name" value="NAD(P)-bd_dom_sf"/>
</dbReference>
<gene>
    <name evidence="1" type="ORF">B0H15DRAFT_953875</name>
</gene>
<name>A0AAD6TZL8_9AGAR</name>
<dbReference type="Proteomes" id="UP001222325">
    <property type="component" value="Unassembled WGS sequence"/>
</dbReference>
<evidence type="ECO:0000313" key="2">
    <source>
        <dbReference type="Proteomes" id="UP001222325"/>
    </source>
</evidence>
<proteinExistence type="predicted"/>
<dbReference type="Pfam" id="PF00106">
    <property type="entry name" value="adh_short"/>
    <property type="match status" value="1"/>
</dbReference>
<dbReference type="SUPFAM" id="SSF51735">
    <property type="entry name" value="NAD(P)-binding Rossmann-fold domains"/>
    <property type="match status" value="1"/>
</dbReference>
<dbReference type="EMBL" id="JARJCN010000058">
    <property type="protein sequence ID" value="KAJ7079781.1"/>
    <property type="molecule type" value="Genomic_DNA"/>
</dbReference>
<organism evidence="1 2">
    <name type="scientific">Mycena belliarum</name>
    <dbReference type="NCBI Taxonomy" id="1033014"/>
    <lineage>
        <taxon>Eukaryota</taxon>
        <taxon>Fungi</taxon>
        <taxon>Dikarya</taxon>
        <taxon>Basidiomycota</taxon>
        <taxon>Agaricomycotina</taxon>
        <taxon>Agaricomycetes</taxon>
        <taxon>Agaricomycetidae</taxon>
        <taxon>Agaricales</taxon>
        <taxon>Marasmiineae</taxon>
        <taxon>Mycenaceae</taxon>
        <taxon>Mycena</taxon>
    </lineage>
</organism>
<dbReference type="AlphaFoldDB" id="A0AAD6TZL8"/>
<accession>A0AAD6TZL8</accession>
<keyword evidence="2" id="KW-1185">Reference proteome</keyword>
<reference evidence="1" key="1">
    <citation type="submission" date="2023-03" db="EMBL/GenBank/DDBJ databases">
        <title>Massive genome expansion in bonnet fungi (Mycena s.s.) driven by repeated elements and novel gene families across ecological guilds.</title>
        <authorList>
            <consortium name="Lawrence Berkeley National Laboratory"/>
            <person name="Harder C.B."/>
            <person name="Miyauchi S."/>
            <person name="Viragh M."/>
            <person name="Kuo A."/>
            <person name="Thoen E."/>
            <person name="Andreopoulos B."/>
            <person name="Lu D."/>
            <person name="Skrede I."/>
            <person name="Drula E."/>
            <person name="Henrissat B."/>
            <person name="Morin E."/>
            <person name="Kohler A."/>
            <person name="Barry K."/>
            <person name="LaButti K."/>
            <person name="Morin E."/>
            <person name="Salamov A."/>
            <person name="Lipzen A."/>
            <person name="Mereny Z."/>
            <person name="Hegedus B."/>
            <person name="Baldrian P."/>
            <person name="Stursova M."/>
            <person name="Weitz H."/>
            <person name="Taylor A."/>
            <person name="Grigoriev I.V."/>
            <person name="Nagy L.G."/>
            <person name="Martin F."/>
            <person name="Kauserud H."/>
        </authorList>
    </citation>
    <scope>NUCLEOTIDE SEQUENCE</scope>
    <source>
        <strain evidence="1">CBHHK173m</strain>
    </source>
</reference>
<sequence>MGAFEEVSDVNISDAVAMVKKILLNSGGAIVNSSSVHKSHTLGHTERPRPPIVAAYSASKIALNSLTPPWVIQQERNGLRIRVVPILICPGYNATKFNGYSWTESPAECTVIVKEALAKEGGSGMFSARTVL</sequence>
<evidence type="ECO:0000313" key="1">
    <source>
        <dbReference type="EMBL" id="KAJ7079781.1"/>
    </source>
</evidence>
<protein>
    <submittedName>
        <fullName evidence="1">Uncharacterized protein</fullName>
    </submittedName>
</protein>
<dbReference type="InterPro" id="IPR002347">
    <property type="entry name" value="SDR_fam"/>
</dbReference>